<protein>
    <recommendedName>
        <fullName evidence="4">WG containing repeat-containing protein</fullName>
    </recommendedName>
</protein>
<evidence type="ECO:0000313" key="2">
    <source>
        <dbReference type="EMBL" id="MCC9072238.1"/>
    </source>
</evidence>
<organism evidence="2 3">
    <name type="scientific">Flavobacterium pisciphilum</name>
    <dbReference type="NCBI Taxonomy" id="2893755"/>
    <lineage>
        <taxon>Bacteria</taxon>
        <taxon>Pseudomonadati</taxon>
        <taxon>Bacteroidota</taxon>
        <taxon>Flavobacteriia</taxon>
        <taxon>Flavobacteriales</taxon>
        <taxon>Flavobacteriaceae</taxon>
        <taxon>Flavobacterium</taxon>
    </lineage>
</organism>
<feature type="chain" id="PRO_5046269189" description="WG containing repeat-containing protein" evidence="1">
    <location>
        <begin position="19"/>
        <end position="339"/>
    </location>
</feature>
<dbReference type="InterPro" id="IPR058087">
    <property type="entry name" value="XAC2610_dom"/>
</dbReference>
<gene>
    <name evidence="2" type="ORF">LNQ49_11660</name>
</gene>
<dbReference type="RefSeq" id="WP_229989011.1">
    <property type="nucleotide sequence ID" value="NZ_JAJJMO010000001.1"/>
</dbReference>
<dbReference type="NCBIfam" id="NF047539">
    <property type="entry name" value="XAC2610_fam"/>
    <property type="match status" value="1"/>
</dbReference>
<proteinExistence type="predicted"/>
<name>A0ABS8MUB7_9FLAO</name>
<sequence length="339" mass="39091">MKLLTTTLLLFLFNFAFAQTTFKVDDFSKAHYGKIFIADTSHVFSEGWVAIYDTKTKKQIIKVESKQLELSLHNGKVLANIKQLPYDEQSLIIYEDYNFDGIKDFAISDGRNSCYNGPSFNIYLATKTGFKFSPDFTALAQEYCGMFEVNYKTKKISVMTKNGCCWHQFSEFIVENNKPKVIKIVEDNQMDFPYSNYSEQNWNGKKMVLKTKRMISLDEENGIRTVLSFKVDKNQKQVVLFNQNDRGLNYVLIDKNDEVEFSYPLNIEYQNPNFNFDKKNNTLTFKNEDVVYIIYDNPDSIGITITTGGKTYNWTGNIASKKGKLTDITTTPLENVVVN</sequence>
<feature type="signal peptide" evidence="1">
    <location>
        <begin position="1"/>
        <end position="18"/>
    </location>
</feature>
<comment type="caution">
    <text evidence="2">The sequence shown here is derived from an EMBL/GenBank/DDBJ whole genome shotgun (WGS) entry which is preliminary data.</text>
</comment>
<keyword evidence="1" id="KW-0732">Signal</keyword>
<dbReference type="EMBL" id="JAJJMO010000001">
    <property type="protein sequence ID" value="MCC9072238.1"/>
    <property type="molecule type" value="Genomic_DNA"/>
</dbReference>
<evidence type="ECO:0000256" key="1">
    <source>
        <dbReference type="SAM" id="SignalP"/>
    </source>
</evidence>
<accession>A0ABS8MUB7</accession>
<keyword evidence="3" id="KW-1185">Reference proteome</keyword>
<evidence type="ECO:0000313" key="3">
    <source>
        <dbReference type="Proteomes" id="UP001430919"/>
    </source>
</evidence>
<reference evidence="2" key="1">
    <citation type="submission" date="2021-11" db="EMBL/GenBank/DDBJ databases">
        <title>Description of novel Flavobacterium species.</title>
        <authorList>
            <person name="Saticioglu I.B."/>
            <person name="Ay H."/>
            <person name="Altun S."/>
            <person name="Duman M."/>
        </authorList>
    </citation>
    <scope>NUCLEOTIDE SEQUENCE</scope>
    <source>
        <strain evidence="2">F-65</strain>
    </source>
</reference>
<dbReference type="Proteomes" id="UP001430919">
    <property type="component" value="Unassembled WGS sequence"/>
</dbReference>
<evidence type="ECO:0008006" key="4">
    <source>
        <dbReference type="Google" id="ProtNLM"/>
    </source>
</evidence>